<accession>A0A1Y5IAU6</accession>
<dbReference type="EMBL" id="KZ155782">
    <property type="protein sequence ID" value="OUS46699.1"/>
    <property type="molecule type" value="Genomic_DNA"/>
</dbReference>
<proteinExistence type="predicted"/>
<sequence>MPIAFDVDRAFDLACALAAIGWLALALAAVLEGRARRRDCASPEGERSRIGDDDRSRAETLRSIAGAIALAECVGYVALLSSALGEIDWTRASFRDLRGVGAAFESRRALCAGWVHYLAFDLLLGRRLIRREGERGVPVCLTLGLTAPLTLLAGPVGYVWSETFAQRALGRGKGGQKSPSKRE</sequence>
<organism evidence="1">
    <name type="scientific">Ostreococcus tauri</name>
    <name type="common">Marine green alga</name>
    <dbReference type="NCBI Taxonomy" id="70448"/>
    <lineage>
        <taxon>Eukaryota</taxon>
        <taxon>Viridiplantae</taxon>
        <taxon>Chlorophyta</taxon>
        <taxon>Mamiellophyceae</taxon>
        <taxon>Mamiellales</taxon>
        <taxon>Bathycoccaceae</taxon>
        <taxon>Ostreococcus</taxon>
    </lineage>
</organism>
<dbReference type="AlphaFoldDB" id="A0A1Y5IAU6"/>
<protein>
    <recommendedName>
        <fullName evidence="2">DUF4281 domain-containing protein</fullName>
    </recommendedName>
</protein>
<name>A0A1Y5IAU6_OSTTA</name>
<gene>
    <name evidence="1" type="ORF">BE221DRAFT_167899</name>
</gene>
<evidence type="ECO:0008006" key="2">
    <source>
        <dbReference type="Google" id="ProtNLM"/>
    </source>
</evidence>
<reference evidence="1" key="1">
    <citation type="submission" date="2017-04" db="EMBL/GenBank/DDBJ databases">
        <title>Population genomics of picophytoplankton unveils novel chromosome hypervariability.</title>
        <authorList>
            <consortium name="DOE Joint Genome Institute"/>
            <person name="Blanc-Mathieu R."/>
            <person name="Krasovec M."/>
            <person name="Hebrard M."/>
            <person name="Yau S."/>
            <person name="Desgranges E."/>
            <person name="Martin J."/>
            <person name="Schackwitz W."/>
            <person name="Kuo A."/>
            <person name="Salin G."/>
            <person name="Donnadieu C."/>
            <person name="Desdevises Y."/>
            <person name="Sanchez-Ferandin S."/>
            <person name="Moreau H."/>
            <person name="Rivals E."/>
            <person name="Grigoriev I.V."/>
            <person name="Grimsley N."/>
            <person name="Eyre-Walker A."/>
            <person name="Piganeau G."/>
        </authorList>
    </citation>
    <scope>NUCLEOTIDE SEQUENCE [LARGE SCALE GENOMIC DNA]</scope>
    <source>
        <strain evidence="1">RCC 1115</strain>
    </source>
</reference>
<dbReference type="InterPro" id="IPR025461">
    <property type="entry name" value="ABA4-like"/>
</dbReference>
<evidence type="ECO:0000313" key="1">
    <source>
        <dbReference type="EMBL" id="OUS46699.1"/>
    </source>
</evidence>
<dbReference type="Pfam" id="PF14108">
    <property type="entry name" value="ABA4-like"/>
    <property type="match status" value="1"/>
</dbReference>
<dbReference type="Proteomes" id="UP000195557">
    <property type="component" value="Unassembled WGS sequence"/>
</dbReference>